<evidence type="ECO:0000256" key="8">
    <source>
        <dbReference type="ARBA" id="ARBA00022801"/>
    </source>
</evidence>
<keyword evidence="10 13" id="KW-0233">DNA recombination</keyword>
<dbReference type="Proteomes" id="UP000580250">
    <property type="component" value="Unassembled WGS sequence"/>
</dbReference>
<evidence type="ECO:0000313" key="16">
    <source>
        <dbReference type="Proteomes" id="UP000580250"/>
    </source>
</evidence>
<dbReference type="Pfam" id="PF02732">
    <property type="entry name" value="ERCC4"/>
    <property type="match status" value="1"/>
</dbReference>
<keyword evidence="11 13" id="KW-0234">DNA repair</keyword>
<dbReference type="GO" id="GO:0006308">
    <property type="term" value="P:DNA catabolic process"/>
    <property type="evidence" value="ECO:0007669"/>
    <property type="project" value="UniProtKB-UniRule"/>
</dbReference>
<comment type="function">
    <text evidence="13">Interacts with EME1 to form a DNA structure-specific endonuclease with substrate preference for branched DNA structures with a 5'-end at the branch nick. Typical substrates include 3'-flap structures, D-loops, replication forks and nicked Holliday junctions. May be required in mitosis for the processing of stalled or collapsed replication fork intermediates. May be required in meiosis for the repair of meiosis-specific double strand breaks subsequent to single-end invasion (SEI).</text>
</comment>
<proteinExistence type="inferred from homology"/>
<dbReference type="Pfam" id="PF14716">
    <property type="entry name" value="HHH_8"/>
    <property type="match status" value="1"/>
</dbReference>
<dbReference type="InterPro" id="IPR011335">
    <property type="entry name" value="Restrct_endonuc-II-like"/>
</dbReference>
<sequence>MNTNNNTINKRNNNKRRVKVSLQFPEKLFYEKVLNEWRENISDRNHAYVVRKALNNLKLFPLDVHGHGELRKIRGIGEDIATRLDTAWQRACEVLFPGIAPSINQIKELEPGQAFKFLEETASEANAFNKKRGNSLPFIHNKNSKNIKEKAKSSPIKRSPAKLVLTKNNSNNDDFCEPTTSTRMDKIEVFHTLSNNFNNQINKDNSDEEENISEEHQYQQQQLYYSPSENVESSIILISDNREEISKGNRAKGKSVGEFLISGGIKWESRKLSVGDYLWILQWKDWQTGRLNEIVLDYIVERKTWDDLKKSIREPRYLEQKCRLQKCGINNIVLIVEGSTNVCDRSLEQAIISTCVDNDFLVHRTLNKQGTAKFLQFLTKRLEEKCCKEEIIGPSFETLQEKSKKPKPISISDCWLRQLTVCPGMSLEKAKLIQQRFPTFGSLIQFYKNEGKDINEEIPTLPESITKVLNVFMKSALKNDDF</sequence>
<keyword evidence="8 13" id="KW-0378">Hydrolase</keyword>
<dbReference type="EC" id="3.1.22.-" evidence="13"/>
<keyword evidence="12 13" id="KW-0539">Nucleus</keyword>
<dbReference type="GO" id="GO:0008821">
    <property type="term" value="F:crossover junction DNA endonuclease activity"/>
    <property type="evidence" value="ECO:0007669"/>
    <property type="project" value="UniProtKB-UniRule"/>
</dbReference>
<organism evidence="15 16">
    <name type="scientific">Meloidogyne enterolobii</name>
    <name type="common">Root-knot nematode worm</name>
    <name type="synonym">Meloidogyne mayaguensis</name>
    <dbReference type="NCBI Taxonomy" id="390850"/>
    <lineage>
        <taxon>Eukaryota</taxon>
        <taxon>Metazoa</taxon>
        <taxon>Ecdysozoa</taxon>
        <taxon>Nematoda</taxon>
        <taxon>Chromadorea</taxon>
        <taxon>Rhabditida</taxon>
        <taxon>Tylenchina</taxon>
        <taxon>Tylenchomorpha</taxon>
        <taxon>Tylenchoidea</taxon>
        <taxon>Meloidogynidae</taxon>
        <taxon>Meloidogyninae</taxon>
        <taxon>Meloidogyne</taxon>
    </lineage>
</organism>
<evidence type="ECO:0000256" key="6">
    <source>
        <dbReference type="ARBA" id="ARBA00022759"/>
    </source>
</evidence>
<evidence type="ECO:0000256" key="3">
    <source>
        <dbReference type="ARBA" id="ARBA00010015"/>
    </source>
</evidence>
<dbReference type="SMART" id="SM00891">
    <property type="entry name" value="ERCC4"/>
    <property type="match status" value="1"/>
</dbReference>
<comment type="similarity">
    <text evidence="3 13">Belongs to the XPF family.</text>
</comment>
<keyword evidence="5 13" id="KW-0479">Metal-binding</keyword>
<evidence type="ECO:0000256" key="7">
    <source>
        <dbReference type="ARBA" id="ARBA00022763"/>
    </source>
</evidence>
<dbReference type="GO" id="GO:0000712">
    <property type="term" value="P:resolution of meiotic recombination intermediates"/>
    <property type="evidence" value="ECO:0007669"/>
    <property type="project" value="TreeGrafter"/>
</dbReference>
<name>A0A6V7VWA6_MELEN</name>
<comment type="subunit">
    <text evidence="13">Interacts with EME1.</text>
</comment>
<dbReference type="AlphaFoldDB" id="A0A6V7VWA6"/>
<evidence type="ECO:0000256" key="5">
    <source>
        <dbReference type="ARBA" id="ARBA00022723"/>
    </source>
</evidence>
<protein>
    <recommendedName>
        <fullName evidence="13">Crossover junction endonuclease MUS81</fullName>
        <ecNumber evidence="13">3.1.22.-</ecNumber>
    </recommendedName>
</protein>
<dbReference type="InterPro" id="IPR010996">
    <property type="entry name" value="HHH_MUS81"/>
</dbReference>
<evidence type="ECO:0000256" key="13">
    <source>
        <dbReference type="RuleBase" id="RU369042"/>
    </source>
</evidence>
<dbReference type="OrthoDB" id="5963188at2759"/>
<evidence type="ECO:0000256" key="10">
    <source>
        <dbReference type="ARBA" id="ARBA00023172"/>
    </source>
</evidence>
<evidence type="ECO:0000256" key="1">
    <source>
        <dbReference type="ARBA" id="ARBA00001946"/>
    </source>
</evidence>
<keyword evidence="4 13" id="KW-0540">Nuclease</keyword>
<keyword evidence="7 13" id="KW-0227">DNA damage</keyword>
<dbReference type="Gene3D" id="1.10.150.670">
    <property type="entry name" value="Crossover junction endonuclease EME1, DNA-binding domain"/>
    <property type="match status" value="1"/>
</dbReference>
<comment type="cofactor">
    <cofactor evidence="1 13">
        <name>Mg(2+)</name>
        <dbReference type="ChEBI" id="CHEBI:18420"/>
    </cofactor>
</comment>
<evidence type="ECO:0000313" key="15">
    <source>
        <dbReference type="EMBL" id="CAD2179240.1"/>
    </source>
</evidence>
<dbReference type="GO" id="GO:0046872">
    <property type="term" value="F:metal ion binding"/>
    <property type="evidence" value="ECO:0007669"/>
    <property type="project" value="UniProtKB-UniRule"/>
</dbReference>
<evidence type="ECO:0000256" key="2">
    <source>
        <dbReference type="ARBA" id="ARBA00004123"/>
    </source>
</evidence>
<dbReference type="CDD" id="cd20074">
    <property type="entry name" value="XPF_nuclease_Mus81"/>
    <property type="match status" value="1"/>
</dbReference>
<dbReference type="Gene3D" id="1.10.150.110">
    <property type="entry name" value="DNA polymerase beta, N-terminal domain-like"/>
    <property type="match status" value="1"/>
</dbReference>
<dbReference type="InterPro" id="IPR006166">
    <property type="entry name" value="ERCC4_domain"/>
</dbReference>
<gene>
    <name evidence="15" type="ORF">MENT_LOCUS31233</name>
</gene>
<evidence type="ECO:0000256" key="12">
    <source>
        <dbReference type="ARBA" id="ARBA00023242"/>
    </source>
</evidence>
<dbReference type="InterPro" id="IPR047416">
    <property type="entry name" value="XPF_nuclease_Mus81"/>
</dbReference>
<feature type="domain" description="ERCC4" evidence="14">
    <location>
        <begin position="236"/>
        <end position="340"/>
    </location>
</feature>
<dbReference type="PANTHER" id="PTHR13451:SF0">
    <property type="entry name" value="CROSSOVER JUNCTION ENDONUCLEASE MUS81"/>
    <property type="match status" value="1"/>
</dbReference>
<keyword evidence="9 13" id="KW-0460">Magnesium</keyword>
<evidence type="ECO:0000259" key="14">
    <source>
        <dbReference type="SMART" id="SM00891"/>
    </source>
</evidence>
<dbReference type="EMBL" id="CAJEWN010000339">
    <property type="protein sequence ID" value="CAD2179240.1"/>
    <property type="molecule type" value="Genomic_DNA"/>
</dbReference>
<dbReference type="InterPro" id="IPR027421">
    <property type="entry name" value="DNA_pol_lamdba_lyase_dom_sf"/>
</dbReference>
<evidence type="ECO:0000256" key="11">
    <source>
        <dbReference type="ARBA" id="ARBA00023204"/>
    </source>
</evidence>
<reference evidence="15 16" key="1">
    <citation type="submission" date="2020-08" db="EMBL/GenBank/DDBJ databases">
        <authorList>
            <person name="Koutsovoulos G."/>
            <person name="Danchin GJ E."/>
        </authorList>
    </citation>
    <scope>NUCLEOTIDE SEQUENCE [LARGE SCALE GENOMIC DNA]</scope>
</reference>
<dbReference type="SUPFAM" id="SSF47802">
    <property type="entry name" value="DNA polymerase beta, N-terminal domain-like"/>
    <property type="match status" value="1"/>
</dbReference>
<comment type="caution">
    <text evidence="15">The sequence shown here is derived from an EMBL/GenBank/DDBJ whole genome shotgun (WGS) entry which is preliminary data.</text>
</comment>
<comment type="subcellular location">
    <subcellularLocation>
        <location evidence="2 13">Nucleus</location>
    </subcellularLocation>
</comment>
<dbReference type="InterPro" id="IPR042530">
    <property type="entry name" value="EME1/EME2_C"/>
</dbReference>
<dbReference type="GO" id="GO:0031573">
    <property type="term" value="P:mitotic intra-S DNA damage checkpoint signaling"/>
    <property type="evidence" value="ECO:0007669"/>
    <property type="project" value="TreeGrafter"/>
</dbReference>
<accession>A0A6V7VWA6</accession>
<dbReference type="GO" id="GO:0048476">
    <property type="term" value="C:Holliday junction resolvase complex"/>
    <property type="evidence" value="ECO:0007669"/>
    <property type="project" value="UniProtKB-UniRule"/>
</dbReference>
<evidence type="ECO:0000256" key="4">
    <source>
        <dbReference type="ARBA" id="ARBA00022722"/>
    </source>
</evidence>
<dbReference type="GO" id="GO:0005634">
    <property type="term" value="C:nucleus"/>
    <property type="evidence" value="ECO:0007669"/>
    <property type="project" value="UniProtKB-SubCell"/>
</dbReference>
<dbReference type="GO" id="GO:0048257">
    <property type="term" value="F:3'-flap endonuclease activity"/>
    <property type="evidence" value="ECO:0007669"/>
    <property type="project" value="TreeGrafter"/>
</dbReference>
<dbReference type="SUPFAM" id="SSF52980">
    <property type="entry name" value="Restriction endonuclease-like"/>
    <property type="match status" value="1"/>
</dbReference>
<dbReference type="InterPro" id="IPR033309">
    <property type="entry name" value="Mus81"/>
</dbReference>
<dbReference type="GO" id="GO:0000727">
    <property type="term" value="P:double-strand break repair via break-induced replication"/>
    <property type="evidence" value="ECO:0007669"/>
    <property type="project" value="UniProtKB-UniRule"/>
</dbReference>
<evidence type="ECO:0000256" key="9">
    <source>
        <dbReference type="ARBA" id="ARBA00022842"/>
    </source>
</evidence>
<dbReference type="Gene3D" id="3.40.50.10130">
    <property type="match status" value="1"/>
</dbReference>
<dbReference type="GO" id="GO:0003677">
    <property type="term" value="F:DNA binding"/>
    <property type="evidence" value="ECO:0007669"/>
    <property type="project" value="UniProtKB-UniRule"/>
</dbReference>
<keyword evidence="6 13" id="KW-0255">Endonuclease</keyword>
<dbReference type="PANTHER" id="PTHR13451">
    <property type="entry name" value="CLASS II CROSSOVER JUNCTION ENDONUCLEASE MUS81"/>
    <property type="match status" value="1"/>
</dbReference>